<organism evidence="1 2">
    <name type="scientific">Pseudomonas fluorescens</name>
    <dbReference type="NCBI Taxonomy" id="294"/>
    <lineage>
        <taxon>Bacteria</taxon>
        <taxon>Pseudomonadati</taxon>
        <taxon>Pseudomonadota</taxon>
        <taxon>Gammaproteobacteria</taxon>
        <taxon>Pseudomonadales</taxon>
        <taxon>Pseudomonadaceae</taxon>
        <taxon>Pseudomonas</taxon>
    </lineage>
</organism>
<gene>
    <name evidence="1" type="ORF">AO353_28635</name>
</gene>
<dbReference type="AlphaFoldDB" id="A0A0N9X2D3"/>
<protein>
    <submittedName>
        <fullName evidence="1">Uncharacterized protein</fullName>
    </submittedName>
</protein>
<dbReference type="Proteomes" id="UP000066487">
    <property type="component" value="Chromosome"/>
</dbReference>
<dbReference type="EMBL" id="CP012830">
    <property type="protein sequence ID" value="ALI04826.1"/>
    <property type="molecule type" value="Genomic_DNA"/>
</dbReference>
<evidence type="ECO:0000313" key="2">
    <source>
        <dbReference type="Proteomes" id="UP000066487"/>
    </source>
</evidence>
<accession>A0A0N9X2D3</accession>
<sequence>MTQNSTVLSGIQLDQFMDRLEVEHQEHGADYLLGQLRAQPLKAASLESIDRLHVLWVNAGDADAAKAVLADDGQALIETTPDDARNELKVNLLICQLRLGNYLKDEQGLLQVLDTLQQLTNEPLTFDIEQYRRYRIFDDLQHTTLDVALKVIEVRRTLALINPGRHALRAWDDADQHRRRARVLAAHERDEEAREAALAAIAALRNAGEDQDVDGNDWLWLGDALIEIVPLRLAMFEQPVVRLIAELSLPRRREWEVRLARLAARSLKAQGDLAGALKICEVATLSLESGGGDNFVDFHLPWLLENGQIDEAGQRAFMEIYEVRDEMWPGTAYWVHDRLLDAEDQSAWWPLCVMRACDDQAVLERFISGLPWRDESTPSQGPLLDALHAARDDLEQIDNVFAQALAEARRRAPNHPWITRLMAVRERQAGRIDVNTELTMLREAVPAGDMQDNRSAYSLVSAHASVFGIIDALRQPLPPMASGMYYYQFANAIEDLVEAQVEKLSSEETDRAWSLLREVQKVAYEHGQDRMEQCFASGRGHRFDACAHLYSMLCNNLAINYRCYNDQRMYEQALELHTRGIAASSFAEHYQGILQNRILLEDNPGIAEAAEQLWHYAADYGYSRHDPEEYLQDVARALYRLDREREILIWLERILKWQEERGISDKELKYSPLFARIKVAMYLSYSLPEAATSLWLRYAPHINERDESSLLGCAGDVLKGLGRKEEALAYYQRSILRSDPNNDVDQSNNEIFRQSIAELQASEKPAGKAWWQIWK</sequence>
<dbReference type="RefSeq" id="WP_054598008.1">
    <property type="nucleotide sequence ID" value="NZ_CP012830.1"/>
</dbReference>
<reference evidence="2" key="1">
    <citation type="submission" date="2015-09" db="EMBL/GenBank/DDBJ databases">
        <title>Whole genome sequence of Pseudomonas fluorescens FW300-N2E3.</title>
        <authorList>
            <person name="Ray J."/>
            <person name="Melnyk R."/>
            <person name="Deutschbauer A."/>
        </authorList>
    </citation>
    <scope>NUCLEOTIDE SEQUENCE [LARGE SCALE GENOMIC DNA]</scope>
    <source>
        <strain evidence="2">FW300-N2E3</strain>
    </source>
</reference>
<evidence type="ECO:0000313" key="1">
    <source>
        <dbReference type="EMBL" id="ALI04826.1"/>
    </source>
</evidence>
<dbReference type="OrthoDB" id="9032021at2"/>
<name>A0A0N9X2D3_PSEFL</name>
<reference evidence="1 2" key="2">
    <citation type="journal article" date="2018" name="Nature">
        <title>Mutant phenotypes for thousands of bacterial genes of unknown function.</title>
        <authorList>
            <person name="Price M.N."/>
            <person name="Wetmore K.M."/>
            <person name="Waters R.J."/>
            <person name="Callaghan M."/>
            <person name="Ray J."/>
            <person name="Liu H."/>
            <person name="Kuehl J.V."/>
            <person name="Melnyk R.A."/>
            <person name="Lamson J.S."/>
            <person name="Suh Y."/>
            <person name="Carlson H.K."/>
            <person name="Esquivel Z."/>
            <person name="Sadeeshkumar H."/>
            <person name="Chakraborty R."/>
            <person name="Zane G.M."/>
            <person name="Rubin B.E."/>
            <person name="Wall J.D."/>
            <person name="Visel A."/>
            <person name="Bristow J."/>
            <person name="Blow M.J."/>
            <person name="Arkin A.P."/>
            <person name="Deutschbauer A.M."/>
        </authorList>
    </citation>
    <scope>NUCLEOTIDE SEQUENCE [LARGE SCALE GENOMIC DNA]</scope>
    <source>
        <strain evidence="1 2">FW300-N2E3</strain>
    </source>
</reference>
<proteinExistence type="predicted"/>